<gene>
    <name evidence="1" type="ORF">H6G14_27380</name>
</gene>
<comment type="caution">
    <text evidence="1">The sequence shown here is derived from an EMBL/GenBank/DDBJ whole genome shotgun (WGS) entry which is preliminary data.</text>
</comment>
<dbReference type="EMBL" id="JACJQL010000072">
    <property type="protein sequence ID" value="MBD2254950.1"/>
    <property type="molecule type" value="Genomic_DNA"/>
</dbReference>
<name>A0ABR8BPW2_9NOSO</name>
<dbReference type="RefSeq" id="WP_190571478.1">
    <property type="nucleotide sequence ID" value="NZ_JACJQL010000072.1"/>
</dbReference>
<evidence type="ECO:0000313" key="1">
    <source>
        <dbReference type="EMBL" id="MBD2254950.1"/>
    </source>
</evidence>
<dbReference type="Proteomes" id="UP000621307">
    <property type="component" value="Unassembled WGS sequence"/>
</dbReference>
<organism evidence="1 2">
    <name type="scientific">Nostoc parmelioides FACHB-3921</name>
    <dbReference type="NCBI Taxonomy" id="2692909"/>
    <lineage>
        <taxon>Bacteria</taxon>
        <taxon>Bacillati</taxon>
        <taxon>Cyanobacteriota</taxon>
        <taxon>Cyanophyceae</taxon>
        <taxon>Nostocales</taxon>
        <taxon>Nostocaceae</taxon>
        <taxon>Nostoc</taxon>
    </lineage>
</organism>
<proteinExistence type="predicted"/>
<evidence type="ECO:0000313" key="2">
    <source>
        <dbReference type="Proteomes" id="UP000621307"/>
    </source>
</evidence>
<accession>A0ABR8BPW2</accession>
<sequence length="90" mass="10100">MSDAKQEILSIKRDSNNIDGQILNFLKTSPISPGSTLADAVMVTLKAHWLPIVLYSMGVRGEKLRTPTIWALHQLEAQARLIRRLCEIDT</sequence>
<keyword evidence="2" id="KW-1185">Reference proteome</keyword>
<protein>
    <submittedName>
        <fullName evidence="1">Uncharacterized protein</fullName>
    </submittedName>
</protein>
<reference evidence="1 2" key="1">
    <citation type="journal article" date="2020" name="ISME J.">
        <title>Comparative genomics reveals insights into cyanobacterial evolution and habitat adaptation.</title>
        <authorList>
            <person name="Chen M.Y."/>
            <person name="Teng W.K."/>
            <person name="Zhao L."/>
            <person name="Hu C.X."/>
            <person name="Zhou Y.K."/>
            <person name="Han B.P."/>
            <person name="Song L.R."/>
            <person name="Shu W.S."/>
        </authorList>
    </citation>
    <scope>NUCLEOTIDE SEQUENCE [LARGE SCALE GENOMIC DNA]</scope>
    <source>
        <strain evidence="1 2">FACHB-3921</strain>
    </source>
</reference>